<feature type="coiled-coil region" evidence="1">
    <location>
        <begin position="59"/>
        <end position="100"/>
    </location>
</feature>
<feature type="coiled-coil region" evidence="1">
    <location>
        <begin position="240"/>
        <end position="325"/>
    </location>
</feature>
<proteinExistence type="predicted"/>
<evidence type="ECO:0000256" key="1">
    <source>
        <dbReference type="SAM" id="Coils"/>
    </source>
</evidence>
<evidence type="ECO:0000313" key="3">
    <source>
        <dbReference type="Proteomes" id="UP001470230"/>
    </source>
</evidence>
<feature type="coiled-coil region" evidence="1">
    <location>
        <begin position="350"/>
        <end position="391"/>
    </location>
</feature>
<organism evidence="2 3">
    <name type="scientific">Tritrichomonas musculus</name>
    <dbReference type="NCBI Taxonomy" id="1915356"/>
    <lineage>
        <taxon>Eukaryota</taxon>
        <taxon>Metamonada</taxon>
        <taxon>Parabasalia</taxon>
        <taxon>Tritrichomonadida</taxon>
        <taxon>Tritrichomonadidae</taxon>
        <taxon>Tritrichomonas</taxon>
    </lineage>
</organism>
<dbReference type="Proteomes" id="UP001470230">
    <property type="component" value="Unassembled WGS sequence"/>
</dbReference>
<sequence>MKDLKKLDVRLGKILMTNFGTTSAYRSKISSSLFSTTSNSNNSNQSKLEKLHSEAKMILTQKANEISQINQAIEKAEEQLNMLRSELASKTAEMTRYQENDFESINTNENQILEMVEEEHRSELLKVQAKNEEELNVLKAEYQKSLKEAEDWADKHAKSVAAERSAQLDQLRKEVDQMRTSTHEAQFTANQSRTKMYQQSKNASFQNSQRIQLLESQLSEIVSLTREDMRDIRAKIDECLATIEIRNKEYANDISRYEHELSERETQYNEHLQVLQEQFSIEKKRIEQSVVESSKKTENLQKMLKQLEKQHAQQLQTTLKDIEQMKNSIYQAKTREDQQMNETKVYIAQSQSIQRECQQTEQEIAIVEKELKELREENQELRTELSHLDKEVYSKTLYH</sequence>
<comment type="caution">
    <text evidence="2">The sequence shown here is derived from an EMBL/GenBank/DDBJ whole genome shotgun (WGS) entry which is preliminary data.</text>
</comment>
<gene>
    <name evidence="2" type="ORF">M9Y10_034229</name>
</gene>
<feature type="coiled-coil region" evidence="1">
    <location>
        <begin position="128"/>
        <end position="181"/>
    </location>
</feature>
<protein>
    <recommendedName>
        <fullName evidence="4">Kinetoplast-associated protein</fullName>
    </recommendedName>
</protein>
<evidence type="ECO:0008006" key="4">
    <source>
        <dbReference type="Google" id="ProtNLM"/>
    </source>
</evidence>
<keyword evidence="1" id="KW-0175">Coiled coil</keyword>
<dbReference type="EMBL" id="JAPFFF010000005">
    <property type="protein sequence ID" value="KAK8889482.1"/>
    <property type="molecule type" value="Genomic_DNA"/>
</dbReference>
<accession>A0ABR2KF17</accession>
<reference evidence="2 3" key="1">
    <citation type="submission" date="2024-04" db="EMBL/GenBank/DDBJ databases">
        <title>Tritrichomonas musculus Genome.</title>
        <authorList>
            <person name="Alves-Ferreira E."/>
            <person name="Grigg M."/>
            <person name="Lorenzi H."/>
            <person name="Galac M."/>
        </authorList>
    </citation>
    <scope>NUCLEOTIDE SEQUENCE [LARGE SCALE GENOMIC DNA]</scope>
    <source>
        <strain evidence="2 3">EAF2021</strain>
    </source>
</reference>
<name>A0ABR2KF17_9EUKA</name>
<keyword evidence="3" id="KW-1185">Reference proteome</keyword>
<evidence type="ECO:0000313" key="2">
    <source>
        <dbReference type="EMBL" id="KAK8889482.1"/>
    </source>
</evidence>